<dbReference type="PROSITE" id="PS50268">
    <property type="entry name" value="CADHERIN_2"/>
    <property type="match status" value="25"/>
</dbReference>
<feature type="domain" description="Cadherin" evidence="10">
    <location>
        <begin position="3835"/>
        <end position="3946"/>
    </location>
</feature>
<proteinExistence type="predicted"/>
<dbReference type="CDD" id="cd11304">
    <property type="entry name" value="Cadherin_repeat"/>
    <property type="match status" value="25"/>
</dbReference>
<evidence type="ECO:0000259" key="10">
    <source>
        <dbReference type="PROSITE" id="PS50268"/>
    </source>
</evidence>
<feature type="domain" description="Cadherin" evidence="10">
    <location>
        <begin position="1940"/>
        <end position="2146"/>
    </location>
</feature>
<feature type="domain" description="Cadherin" evidence="10">
    <location>
        <begin position="3628"/>
        <end position="3834"/>
    </location>
</feature>
<feature type="domain" description="Cadherin" evidence="10">
    <location>
        <begin position="1417"/>
        <end position="1517"/>
    </location>
</feature>
<feature type="domain" description="Cadherin" evidence="10">
    <location>
        <begin position="2261"/>
        <end position="2361"/>
    </location>
</feature>
<gene>
    <name evidence="13" type="primary">LOC100214881</name>
</gene>
<sequence length="5004" mass="566509">MKSNGVTSFFVLSLLTTYFTFINNELTGFSGQLTEDIFVPTPVTHRMIPINKWVASNEIFYNNDVFTNRIIKIPKDGLYILTGNIIIKTDESNMFETIWHNELYLNFCKSIKSLRQKTTQTLSLGCFARLRKGETISISIVNKFELNVMSGSSIGLQMVSEIGHILYFSLPIPLPNNTDAKAKFKMKEVFSNFNFYNTLTAFAGMKTVEIPISGIYSLSLNVITKTDKYERNKNNRNGNSRLWLELNSKILESIYIESDIVDTIFIHKTLLLQKNDVITFQYINVELLSGGSYSITRLSEAAEASKGISVLIPEKIFLAETSLVNHFLNFDYLENSVQTMPYFYGQSSFLSHLNQNPSEQLNKNPRLIVKDFGVYLITLQIDISMEVSDIDVILHSVMETEKSEISLSSGLSASFKSARVKNNRFTLNGFLQLRKNSPLYITIKCKDFFSIRNTSYFSITPIKNEILAFFGYVKKAEEDALICKNQWMPLNGIYSHYNNTMSNFLSINHNKFIVPTIGVYLILINALVKSPRTRDGKIHLAIFLKRFNEEKVAIADLQNSLTTESNELWISNIFQLKSGDELELMTKCTEGVQFLDDVKLEIYFLMHVEKSEYFIMKKPTTGSYSDSKSSDWSLPKSILLDLTSGVYYVSLSFLLVHKAIDAEHVILETYVYKNNYENLKYGLYTVLTLNKNNHNEDGFETVNVCGFMELSQSDILYIEVVFTPSFYYKYIKEFSDYQFSAILFSEIHRTSVRFKTIEQNEKVFTFVKNIEPIENLQFTEERGGFKSDSASFLGPYMVVERSMYMMYDVSVQLKNVIGEFALCFRIRPRTNLVFISKKIVSYIKKSIILEAHGVIDLTIGETVQLIVYGEKQDKMILCTRVVWSMVEILPPIPQQSFVSTLKNSTLNILGDYLKFNEDDKSHNFDVVQFHDKNSDVKDSDLNSELTSFYQIRDKLSLVFRCSETLDDLVLNPFQHIYTKASNERNTLWSLLNEPIISLLIIEPKRNVIDLIEITLIKENGENLKLFEGYITGKKTFIYGHMYKDSIQIRKITHENKARPNVGKQTVHLVLMPLKQQSQTDGFSALFLNDKTIEVYNKEVTIGPWVITSLPFFDYSLGFKNNSDVFYVQENGYFLISINIEIDFITRCEVYVMLDESIYFLIGDQQSISYTNMLWLEVGMTIQLILKCSAIEIVTIKKLSSFSLILHASTGTFDILSQYTRIKTNINGKNLNFQTNHTFYCSHSSLLLSDFKWIKDGQVILESKFSRTSVLALSFINQTYNGFYQCIMERGKRVEVTPFSHVQNTDSRSIIALSSTTIYISENTQSPSLLAIATVKTVNSNQKINLKVVSGDQKFYLFPEETNDFSSLYLNGTLDYESKRFYKLKILATFLHDKAVQIEEKDIMVYITNENDNKPTFTDKTTVFFIKENIKIGSRLTSIKVEDEDGNSNFTFHITSGENDQQLFKIIPNTGNIIIDKELDFEKIQAHNLLVSVHDGLHTSFKHIKVVVLDVNDNLPEYLEYIYVVNVTLDTLPGTHLLSLKAVDKDSGMFGELHFSITSGNIPKTFEMMQNDLVLHRKVPAEQNFVLTVELRDGGGLKCEKEAQILVQFIEQHTGSYSIFDASVYSVALVEAFRGEREVIHLSINSGVKLFSLTYEVDTLGKFSSSEFYVNSDGILMTNATIDYETVIEFHVLISACIQVKSGRLCSMAYVAVRVTDINDNYPKFMEETLAISIYEDTPTGDSVTQVSASDKDSMKNGEVYYSLLNHEDTFSIDKLTGVVILIKKLSYSENTEYVLKVMATDQGFPSLSSYCTVVVSILLKLTDIAGAKVSENKRAPQFTNKETKFEVSENSFIGTLVTKMSAVDADENAKLSFSLVEMLNDAPFFSINQKTGIIVTVKELDFEKTKEHNLLVSVHDGLHTSFKHIKVVVLDVNDNLPEYLEYIYVVNVTLDTLPGTHLLSLKAVDKDSGMFGELHFSITSGNIPKTFEMMQNDLVLHRKVPAEQNFILTVELRDGGGLKCEKEAQILVQFIEQHTGSYSIFDASVYSVALVEAFRGEREVIHLSINSGVKLFSLTYEVDTLGKFSSSEFYVNSDGILMTNATIDYETVIEFHVLISACIQVKSGRLCSMAYVAVRVTDINDNYPKFMEETLAISIYEDTPTGDSVTQVSASDKDSMKNGEVYYSLLNHEDTFSIDKLTGVVILIKKLSYSENTEYVLKVMATDQGFPSLSSYCTVVVSILLKLTDIAGAKVSENKRAPQFTNKETKFEVSENSFIGTLVTKMSAVDADENAKLSFSLVEMLNDAPFFSINQKTGIIVTVKELDFEKTKEHNLLVSVHDGLHTSFKHIKVVVLDVNDNLPEYLEYIYVVNVTLDTLPGTHLLSLKAVDKDSGMFGELHFSITSGNIPKTFEMMQNDLVLHRKVPAEQNFVLTVELRDGGGLKCEKEAQILVQFIEQHTGSYSIFDASVYSVALVEAFRGEREVIHLSINSGVKLFSLTYEVDTLGKFSSSEFYVNSDGILMTNATIDYETVIEFHVLISACIQVKSGRLCSMAYVAVRVTDINDNYPKFMEETLAISIYEDTPTGDSVTQVSASDKDSMKNGEVYYSLLNHEDTFSIDKLTGVVILIKKLSYSENTEYVLKVMATDQGFPSLSSYCTVVVSILLKLTDIAGAKVSENKRAPQFTNKETKFEVSENSFIGTLVTKMSAVDADENAKLSFSLVEMLNDAPFFSINQKTGIIVTVKELDFEKTKEHNLLVSVHDGLHTSFKHIKVVVLDVNDNLPEYLEYIYVVNVTLDTLPGTHLLSLKAVDKDSGMFGELHFSITSGNIPKTFEMMQNDLVLHRKVPAEQNFILTVELRDGGGLKCEKEAQILVQFIEQHTGSYSIFDASVYSVALVEAFRGEREVIHLSINSGVKLFSLTYEVDTLGKFSSSEFYVNSDGILMTNATIDYETVIEFHVLISACIQVKSGRLCSMAYVAVRVTDINDNYPKFMEETLAISIYEDTPTGDSVTQVSASDKDSMKNGEVYYSLLNHEDTFSIDKLTGVVILIKKLSYSENTEYVLKVMATDQGFPSLSSYCTVVVSILLKLTDIAGAKVSENKRAPQFTNKETKFEVSENSFIGTLVTKMSAVDADENAKLSFSLVEMLNDAPFFSINQKTGIIVTVKELDFEKTKEHNLLVSVHDGLHTSFKHIKVVVLDVNDNLPEYLEYIYVVNVTLDTLPGTHLLSLKAVDKDSGMFGELHFSITSGNIPKTFEMMQNDLVLHRKVPAEQNFVLTVELRDGGGLKCEKEAQILVQFIEQHTGSYSIFDASVYNVALVEAFRGEREVIHLSINSGVKLFSLTYEVDTLGKFSSSEFYVNSDGILMTNATIDYETVIEFHVLISACIQVKSGRLCSMAYVAVRVTDINDNYPKFMEETLAISIYEDTPTGDSVTQVSASDKDSMKNGEVYYSLLNHEDTFSIDKLTGVVILIKKLSYSENTEYVLKVMATDQGFPSLSSYCTVVVSILLKLTDIAGAKVSENKRAPQFTNKETKFEVSENSFIGTLVTKMSAVDADENAKLSFSLVEMLNDAPFFSINQKTGIIVTVKELDFEKTKEHNLLVSVHDGLHTSFKHIKVVVLDVNDNLPEYLEYIYVVNVTLDTLPGTHLLSLKAVDKDSGMFGELHFSITSGNIPKTFEMMQNDLVLHRKVPAEQNFILTVELRDGGGLKCEKEAQILVQFIEQHTGSYSIFDASVYSVALVEAFRGEREVIHLSINSGVKLFSLTYEVDTLGKFSSSEFYVNSDGILMTNATIDYETVIEFHVLISACIQVKSGRLCSMAYVAVNVTDINDNYPQFLHDIYNVSIYENIYIGDMIMIVIAKDIDGNENGLVSYSLLNFQNTFRIDKSSGKVYLAESLNSKLHEVYKLIVESYDHGTPSLRSNCTVSINVLPKLVSNCDLQENSHHPEIFINFTSKLYLPENSPIGTFLTRIEGFVFDLNQSLTFDLIEFSEDMVFFTINKFSGELVTASVIDYEHIQEHNVIISVHAGFYSTFRRIKIIVIDENDNNPEFLEYDYFSNIDNETSIGTELVMLKAIDKDSVLSQKLTFVITSGNDLNCFGIEINKVILMCPLNYADIFLLHVSVSDSGGRKSNRNAHVTIRVNTESFNSISLLDKFIYKVRILEKVNEESQILKLKFNKKLRKFPMTYKFVTYGKYKSSDFYVSSMGWVTINATVDYEKTKDFYILITVCANYMKYELCGLAYVFINVVDMNDNAPKFSLENIEVVVLESTPIGSMIAQVTATDSDMLNNGEIFYTLWNYTDVFSIDKDTGKIFLLHDLRFFVDKTFNITVEATDNGVPILFSFVKLFLTIKPDTKTTLVSIDSFNNKGPPFFLNSSITFEIDENCPIGTLVGTVKAFDSDKNSKLVYRVVTFSKKHFFKINSSTGDLLTADFIDFEKFQEYYFLVFVEDSLYMSYQEVKVNVIDKNDNKPEFSEYLYEIKISLDTKPGTLLLRLAATDKDSEKYNKLEYKIVSGNIMDYFILNENAIFLHRNINIDQTYELIISVTDEGGLESEKCAKVIISFVDELSHSFSLFDRYIYNASIYTRMFKNTKKDLRIVKLELNSKFENVELIYDINAIGNYENSAFYVNSDKWLMTNVLLDYENSNEFHILVMACASPFQRRLCGLAYISINILENNISEPFYSVKKYIITVQENTLVGQMIARIPAFDTISSPINHKLYYTLTTYNDIFLLDKYGRLFLIGQLNFSLISLYNITIQSTGKKQSDGFTLLVKVEPINLHNQTPRFYYSSFFVKNNWIVVVIVAFLVLAFVSLLLCFKHLRKKKILNSMLKKRPKKENLVELQNILKYFLKPAESIEASIYFSSESLHSAFNSSKFPRKWPVLKSAISSNDLSSKVNGIGSENSKLLNNIQKNDFSKTGFIKSKKPNLLDLALSNSRMNNGLPHQYRTNNFPLPNTFYGSPKQYTANGISSNQKLHAAQAIINKEKYIFKNGIQLIDIFDKIEEFEC</sequence>
<feature type="domain" description="Cadherin" evidence="10">
    <location>
        <begin position="2991"/>
        <end position="3104"/>
    </location>
</feature>
<dbReference type="InterPro" id="IPR020894">
    <property type="entry name" value="Cadherin_CS"/>
</dbReference>
<dbReference type="SUPFAM" id="SSF49313">
    <property type="entry name" value="Cadherin-like"/>
    <property type="match status" value="26"/>
</dbReference>
<keyword evidence="12" id="KW-1185">Reference proteome</keyword>
<feature type="transmembrane region" description="Helical" evidence="8">
    <location>
        <begin position="4794"/>
        <end position="4814"/>
    </location>
</feature>
<keyword evidence="4 7" id="KW-0106">Calcium</keyword>
<dbReference type="GeneID" id="100214881"/>
<feature type="domain" description="Cadherin" evidence="10">
    <location>
        <begin position="1311"/>
        <end position="1416"/>
    </location>
</feature>
<evidence type="ECO:0000256" key="3">
    <source>
        <dbReference type="ARBA" id="ARBA00022737"/>
    </source>
</evidence>
<feature type="domain" description="Cadherin" evidence="10">
    <location>
        <begin position="1725"/>
        <end position="1838"/>
    </location>
</feature>
<feature type="domain" description="Cadherin" evidence="10">
    <location>
        <begin position="4682"/>
        <end position="4783"/>
    </location>
</feature>
<feature type="domain" description="Cadherin" evidence="10">
    <location>
        <begin position="3206"/>
        <end position="3412"/>
    </location>
</feature>
<dbReference type="InterPro" id="IPR007110">
    <property type="entry name" value="Ig-like_dom"/>
</dbReference>
<dbReference type="PROSITE" id="PS50835">
    <property type="entry name" value="IG_LIKE"/>
    <property type="match status" value="1"/>
</dbReference>
<dbReference type="PROSITE" id="PS00232">
    <property type="entry name" value="CADHERIN_1"/>
    <property type="match status" value="15"/>
</dbReference>
<dbReference type="Proteomes" id="UP001652625">
    <property type="component" value="Chromosome 07"/>
</dbReference>
<dbReference type="Gene3D" id="2.60.40.60">
    <property type="entry name" value="Cadherins"/>
    <property type="match status" value="32"/>
</dbReference>
<dbReference type="SMART" id="SM00112">
    <property type="entry name" value="CA"/>
    <property type="match status" value="32"/>
</dbReference>
<feature type="domain" description="Cadherin" evidence="10">
    <location>
        <begin position="2569"/>
        <end position="2682"/>
    </location>
</feature>
<feature type="domain" description="Ig-like" evidence="11">
    <location>
        <begin position="1227"/>
        <end position="1296"/>
    </location>
</feature>
<feature type="domain" description="Cadherin" evidence="10">
    <location>
        <begin position="4371"/>
        <end position="4470"/>
    </location>
</feature>
<keyword evidence="5 8" id="KW-1133">Transmembrane helix</keyword>
<evidence type="ECO:0000256" key="9">
    <source>
        <dbReference type="SAM" id="SignalP"/>
    </source>
</evidence>
<organism evidence="12 13">
    <name type="scientific">Hydra vulgaris</name>
    <name type="common">Hydra</name>
    <name type="synonym">Hydra attenuata</name>
    <dbReference type="NCBI Taxonomy" id="6087"/>
    <lineage>
        <taxon>Eukaryota</taxon>
        <taxon>Metazoa</taxon>
        <taxon>Cnidaria</taxon>
        <taxon>Hydrozoa</taxon>
        <taxon>Hydroidolina</taxon>
        <taxon>Anthoathecata</taxon>
        <taxon>Aplanulata</taxon>
        <taxon>Hydridae</taxon>
        <taxon>Hydra</taxon>
    </lineage>
</organism>
<feature type="chain" id="PRO_5046454067" evidence="9">
    <location>
        <begin position="25"/>
        <end position="5004"/>
    </location>
</feature>
<keyword evidence="2 8" id="KW-0812">Transmembrane</keyword>
<evidence type="ECO:0000256" key="5">
    <source>
        <dbReference type="ARBA" id="ARBA00022989"/>
    </source>
</evidence>
<evidence type="ECO:0000313" key="13">
    <source>
        <dbReference type="RefSeq" id="XP_065657160.1"/>
    </source>
</evidence>
<dbReference type="PANTHER" id="PTHR24026:SF126">
    <property type="entry name" value="PROTOCADHERIN FAT 4"/>
    <property type="match status" value="1"/>
</dbReference>
<feature type="domain" description="Cadherin" evidence="10">
    <location>
        <begin position="1518"/>
        <end position="1724"/>
    </location>
</feature>
<feature type="domain" description="Cadherin" evidence="10">
    <location>
        <begin position="4256"/>
        <end position="4370"/>
    </location>
</feature>
<feature type="domain" description="Cadherin" evidence="10">
    <location>
        <begin position="4049"/>
        <end position="4255"/>
    </location>
</feature>
<feature type="domain" description="Cadherin" evidence="10">
    <location>
        <begin position="3527"/>
        <end position="3627"/>
    </location>
</feature>
<feature type="domain" description="Cadherin" evidence="10">
    <location>
        <begin position="3956"/>
        <end position="4048"/>
    </location>
</feature>
<feature type="domain" description="Cadherin" evidence="10">
    <location>
        <begin position="2147"/>
        <end position="2260"/>
    </location>
</feature>
<keyword evidence="9" id="KW-0732">Signal</keyword>
<feature type="domain" description="Cadherin" evidence="10">
    <location>
        <begin position="3413"/>
        <end position="3526"/>
    </location>
</feature>
<protein>
    <submittedName>
        <fullName evidence="13">Protocadherin Fat 4 isoform X2</fullName>
    </submittedName>
</protein>
<keyword evidence="3" id="KW-0677">Repeat</keyword>
<feature type="domain" description="Cadherin" evidence="10">
    <location>
        <begin position="1839"/>
        <end position="1939"/>
    </location>
</feature>
<dbReference type="Pfam" id="PF00028">
    <property type="entry name" value="Cadherin"/>
    <property type="match status" value="14"/>
</dbReference>
<evidence type="ECO:0000259" key="11">
    <source>
        <dbReference type="PROSITE" id="PS50835"/>
    </source>
</evidence>
<reference evidence="13" key="1">
    <citation type="submission" date="2025-08" db="UniProtKB">
        <authorList>
            <consortium name="RefSeq"/>
        </authorList>
    </citation>
    <scope>IDENTIFICATION</scope>
</reference>
<name>A0ABM4C6D9_HYDVU</name>
<evidence type="ECO:0000256" key="4">
    <source>
        <dbReference type="ARBA" id="ARBA00022837"/>
    </source>
</evidence>
<dbReference type="PANTHER" id="PTHR24026">
    <property type="entry name" value="FAT ATYPICAL CADHERIN-RELATED"/>
    <property type="match status" value="1"/>
</dbReference>
<evidence type="ECO:0000256" key="8">
    <source>
        <dbReference type="SAM" id="Phobius"/>
    </source>
</evidence>
<feature type="domain" description="Cadherin" evidence="10">
    <location>
        <begin position="3105"/>
        <end position="3205"/>
    </location>
</feature>
<evidence type="ECO:0000313" key="12">
    <source>
        <dbReference type="Proteomes" id="UP001652625"/>
    </source>
</evidence>
<dbReference type="InterPro" id="IPR015919">
    <property type="entry name" value="Cadherin-like_sf"/>
</dbReference>
<dbReference type="InterPro" id="IPR002126">
    <property type="entry name" value="Cadherin-like_dom"/>
</dbReference>
<evidence type="ECO:0000256" key="7">
    <source>
        <dbReference type="PROSITE-ProRule" id="PRU00043"/>
    </source>
</evidence>
<feature type="domain" description="Cadherin" evidence="10">
    <location>
        <begin position="2784"/>
        <end position="2990"/>
    </location>
</feature>
<comment type="subcellular location">
    <subcellularLocation>
        <location evidence="1">Membrane</location>
    </subcellularLocation>
</comment>
<dbReference type="PRINTS" id="PR00205">
    <property type="entry name" value="CADHERIN"/>
</dbReference>
<feature type="domain" description="Cadherin" evidence="10">
    <location>
        <begin position="2362"/>
        <end position="2568"/>
    </location>
</feature>
<keyword evidence="6 8" id="KW-0472">Membrane</keyword>
<dbReference type="RefSeq" id="XP_065657160.1">
    <property type="nucleotide sequence ID" value="XM_065801088.1"/>
</dbReference>
<feature type="domain" description="Cadherin" evidence="10">
    <location>
        <begin position="2683"/>
        <end position="2783"/>
    </location>
</feature>
<accession>A0ABM4C6D9</accession>
<feature type="domain" description="Cadherin" evidence="10">
    <location>
        <begin position="4471"/>
        <end position="4572"/>
    </location>
</feature>
<evidence type="ECO:0000256" key="1">
    <source>
        <dbReference type="ARBA" id="ARBA00004370"/>
    </source>
</evidence>
<evidence type="ECO:0000256" key="2">
    <source>
        <dbReference type="ARBA" id="ARBA00022692"/>
    </source>
</evidence>
<feature type="signal peptide" evidence="9">
    <location>
        <begin position="1"/>
        <end position="24"/>
    </location>
</feature>
<evidence type="ECO:0000256" key="6">
    <source>
        <dbReference type="ARBA" id="ARBA00023136"/>
    </source>
</evidence>